<accession>A0A9N9D0E6</accession>
<dbReference type="EMBL" id="CAJVPJ010002476">
    <property type="protein sequence ID" value="CAG8622338.1"/>
    <property type="molecule type" value="Genomic_DNA"/>
</dbReference>
<feature type="compositionally biased region" description="Basic and acidic residues" evidence="1">
    <location>
        <begin position="127"/>
        <end position="147"/>
    </location>
</feature>
<dbReference type="AlphaFoldDB" id="A0A9N9D0E6"/>
<feature type="compositionally biased region" description="Acidic residues" evidence="1">
    <location>
        <begin position="16"/>
        <end position="30"/>
    </location>
</feature>
<feature type="region of interest" description="Disordered" evidence="1">
    <location>
        <begin position="126"/>
        <end position="147"/>
    </location>
</feature>
<comment type="caution">
    <text evidence="2">The sequence shown here is derived from an EMBL/GenBank/DDBJ whole genome shotgun (WGS) entry which is preliminary data.</text>
</comment>
<name>A0A9N9D0E6_9GLOM</name>
<organism evidence="2 3">
    <name type="scientific">Paraglomus occultum</name>
    <dbReference type="NCBI Taxonomy" id="144539"/>
    <lineage>
        <taxon>Eukaryota</taxon>
        <taxon>Fungi</taxon>
        <taxon>Fungi incertae sedis</taxon>
        <taxon>Mucoromycota</taxon>
        <taxon>Glomeromycotina</taxon>
        <taxon>Glomeromycetes</taxon>
        <taxon>Paraglomerales</taxon>
        <taxon>Paraglomeraceae</taxon>
        <taxon>Paraglomus</taxon>
    </lineage>
</organism>
<proteinExistence type="predicted"/>
<feature type="region of interest" description="Disordered" evidence="1">
    <location>
        <begin position="1"/>
        <end position="30"/>
    </location>
</feature>
<evidence type="ECO:0000256" key="1">
    <source>
        <dbReference type="SAM" id="MobiDB-lite"/>
    </source>
</evidence>
<keyword evidence="3" id="KW-1185">Reference proteome</keyword>
<evidence type="ECO:0000313" key="2">
    <source>
        <dbReference type="EMBL" id="CAG8622338.1"/>
    </source>
</evidence>
<gene>
    <name evidence="2" type="ORF">POCULU_LOCUS8482</name>
</gene>
<sequence length="450" mass="52067">MDTLDSEEIRPSNAENENENENEINDEDNYDGLVYNVGDIEVVIKDDFANNDNLPVSFSLVVELDDVMTSVNTSSTTANQSLNSVAIEIAKHLQVQIKKGSEYYWEIRKTHVNKKDGEFTVYLGCTQRDDRQSNPNEESSKYEREVRPAIQRHQCKGNIKMKIDLLQRKARISFSHQSSHEKPTHRNINLSDEAINWIKNNIGYGIPKVEFYKRLSNDELIDPEKHTYQQVYYWVAKLSKSQFVTDTKNQLKSSKNFLEHCTQVDGGYKVIYYLENNFVRALGFTTPFLQLIERSNITELIVDSTFKTNQERFELFAAIVNNGGYGIPLAYLYLDTFAPLEDLPNNQSDNRIQNHIGQTNAIEAAWDERTIVQICLWHVEYAVERKMRETKEKNSQYTINVAQAANSQFKFIDPQWRPSNNATVCPEEHRKDVLLMIKKHALAHPLITNK</sequence>
<dbReference type="Proteomes" id="UP000789572">
    <property type="component" value="Unassembled WGS sequence"/>
</dbReference>
<dbReference type="OrthoDB" id="2437251at2759"/>
<reference evidence="2" key="1">
    <citation type="submission" date="2021-06" db="EMBL/GenBank/DDBJ databases">
        <authorList>
            <person name="Kallberg Y."/>
            <person name="Tangrot J."/>
            <person name="Rosling A."/>
        </authorList>
    </citation>
    <scope>NUCLEOTIDE SEQUENCE</scope>
    <source>
        <strain evidence="2">IA702</strain>
    </source>
</reference>
<protein>
    <submittedName>
        <fullName evidence="2">10991_t:CDS:1</fullName>
    </submittedName>
</protein>
<evidence type="ECO:0000313" key="3">
    <source>
        <dbReference type="Proteomes" id="UP000789572"/>
    </source>
</evidence>